<keyword evidence="6 10" id="KW-0288">FMN</keyword>
<keyword evidence="13" id="KW-1185">Reference proteome</keyword>
<keyword evidence="5 10" id="KW-0285">Flavoprotein</keyword>
<evidence type="ECO:0000256" key="6">
    <source>
        <dbReference type="ARBA" id="ARBA00022643"/>
    </source>
</evidence>
<feature type="binding site" evidence="10">
    <location>
        <begin position="13"/>
        <end position="18"/>
    </location>
    <ligand>
        <name>FMN</name>
        <dbReference type="ChEBI" id="CHEBI:58210"/>
    </ligand>
</feature>
<evidence type="ECO:0000256" key="2">
    <source>
        <dbReference type="ARBA" id="ARBA00001974"/>
    </source>
</evidence>
<feature type="binding site" evidence="10">
    <location>
        <begin position="98"/>
        <end position="107"/>
    </location>
    <ligand>
        <name>FMN</name>
        <dbReference type="ChEBI" id="CHEBI:58210"/>
    </ligand>
</feature>
<dbReference type="Gene3D" id="3.40.50.360">
    <property type="match status" value="1"/>
</dbReference>
<protein>
    <recommendedName>
        <fullName evidence="10">NADPH-dependent diflavin oxidoreductase 1</fullName>
        <ecNumber evidence="10">1.18.1.-</ecNumber>
    </recommendedName>
    <alternativeName>
        <fullName evidence="10">NADPH-dependent FMN and FAD-containing oxidoreductase</fullName>
    </alternativeName>
</protein>
<dbReference type="GO" id="GO:0050661">
    <property type="term" value="F:NADP binding"/>
    <property type="evidence" value="ECO:0007669"/>
    <property type="project" value="UniProtKB-UniRule"/>
</dbReference>
<dbReference type="SUPFAM" id="SSF52218">
    <property type="entry name" value="Flavoproteins"/>
    <property type="match status" value="1"/>
</dbReference>
<dbReference type="FunFam" id="3.40.50.80:FF:000030">
    <property type="entry name" value="NADPH-dependent diflavin oxidoreductase 1"/>
    <property type="match status" value="1"/>
</dbReference>
<reference evidence="14" key="1">
    <citation type="submission" date="2025-08" db="UniProtKB">
        <authorList>
            <consortium name="RefSeq"/>
        </authorList>
    </citation>
    <scope>IDENTIFICATION</scope>
    <source>
        <tissue evidence="14">Entire body</tissue>
    </source>
</reference>
<feature type="binding site" evidence="10">
    <location>
        <begin position="513"/>
        <end position="514"/>
    </location>
    <ligand>
        <name>NADP(+)</name>
        <dbReference type="ChEBI" id="CHEBI:58349"/>
    </ligand>
</feature>
<dbReference type="InterPro" id="IPR029039">
    <property type="entry name" value="Flavoprotein-like_sf"/>
</dbReference>
<proteinExistence type="inferred from homology"/>
<dbReference type="HAMAP" id="MF_03178">
    <property type="entry name" value="NDOR1"/>
    <property type="match status" value="1"/>
</dbReference>
<dbReference type="InterPro" id="IPR017938">
    <property type="entry name" value="Riboflavin_synthase-like_b-brl"/>
</dbReference>
<dbReference type="GO" id="GO:0050660">
    <property type="term" value="F:flavin adenine dinucleotide binding"/>
    <property type="evidence" value="ECO:0007669"/>
    <property type="project" value="UniProtKB-UniRule"/>
</dbReference>
<dbReference type="PRINTS" id="PR00371">
    <property type="entry name" value="FPNCR"/>
</dbReference>
<feature type="binding site" evidence="10">
    <location>
        <begin position="60"/>
        <end position="63"/>
    </location>
    <ligand>
        <name>FMN</name>
        <dbReference type="ChEBI" id="CHEBI:58210"/>
    </ligand>
</feature>
<keyword evidence="4 10" id="KW-0963">Cytoplasm</keyword>
<dbReference type="InterPro" id="IPR001433">
    <property type="entry name" value="OxRdtase_FAD/NAD-bd"/>
</dbReference>
<dbReference type="InterPro" id="IPR023173">
    <property type="entry name" value="NADPH_Cyt_P450_Rdtase_alpha"/>
</dbReference>
<dbReference type="KEGG" id="apln:108734163"/>
<dbReference type="GO" id="GO:0016651">
    <property type="term" value="F:oxidoreductase activity, acting on NAD(P)H"/>
    <property type="evidence" value="ECO:0007669"/>
    <property type="project" value="UniProtKB-UniRule"/>
</dbReference>
<comment type="similarity">
    <text evidence="10">In the N-terminal section; belongs to the flavodoxin family.</text>
</comment>
<dbReference type="FunCoup" id="A0A7F5REJ9">
    <property type="interactions" value="1518"/>
</dbReference>
<dbReference type="GO" id="GO:0016226">
    <property type="term" value="P:iron-sulfur cluster assembly"/>
    <property type="evidence" value="ECO:0007669"/>
    <property type="project" value="UniProtKB-UniRule"/>
</dbReference>
<dbReference type="Gene3D" id="1.20.990.10">
    <property type="entry name" value="NADPH-cytochrome p450 Reductase, Chain A, domain 3"/>
    <property type="match status" value="1"/>
</dbReference>
<dbReference type="InterPro" id="IPR017927">
    <property type="entry name" value="FAD-bd_FR_type"/>
</dbReference>
<dbReference type="InterPro" id="IPR028879">
    <property type="entry name" value="NDOR1"/>
</dbReference>
<feature type="binding site" evidence="10">
    <location>
        <position position="348"/>
    </location>
    <ligand>
        <name>FAD</name>
        <dbReference type="ChEBI" id="CHEBI:57692"/>
    </ligand>
</feature>
<dbReference type="RefSeq" id="XP_025834406.1">
    <property type="nucleotide sequence ID" value="XM_025978621.1"/>
</dbReference>
<feature type="binding site" evidence="10">
    <location>
        <position position="455"/>
    </location>
    <ligand>
        <name>NADP(+)</name>
        <dbReference type="ChEBI" id="CHEBI:58349"/>
    </ligand>
</feature>
<feature type="binding site" evidence="10">
    <location>
        <position position="133"/>
    </location>
    <ligand>
        <name>FMN</name>
        <dbReference type="ChEBI" id="CHEBI:58210"/>
    </ligand>
</feature>
<dbReference type="FunFam" id="3.40.50.360:FF:000015">
    <property type="entry name" value="NADPH-dependent diflavin oxidoreductase 1"/>
    <property type="match status" value="1"/>
</dbReference>
<dbReference type="SUPFAM" id="SSF63380">
    <property type="entry name" value="Riboflavin synthase domain-like"/>
    <property type="match status" value="1"/>
</dbReference>
<feature type="domain" description="FAD-binding FR-type" evidence="12">
    <location>
        <begin position="201"/>
        <end position="441"/>
    </location>
</feature>
<dbReference type="GO" id="GO:0005634">
    <property type="term" value="C:nucleus"/>
    <property type="evidence" value="ECO:0007669"/>
    <property type="project" value="UniProtKB-ARBA"/>
</dbReference>
<evidence type="ECO:0000256" key="9">
    <source>
        <dbReference type="ARBA" id="ARBA00023002"/>
    </source>
</evidence>
<gene>
    <name evidence="14" type="primary">LOC108734163</name>
</gene>
<evidence type="ECO:0000259" key="11">
    <source>
        <dbReference type="PROSITE" id="PS50902"/>
    </source>
</evidence>
<comment type="similarity">
    <text evidence="10">In the C-terminal section; belongs to the flavoprotein pyridine nucleotide cytochrome reductase family.</text>
</comment>
<evidence type="ECO:0000313" key="14">
    <source>
        <dbReference type="RefSeq" id="XP_025834406.1"/>
    </source>
</evidence>
<dbReference type="OrthoDB" id="1856718at2759"/>
<dbReference type="EC" id="1.18.1.-" evidence="10"/>
<accession>A0A7F5REJ9</accession>
<evidence type="ECO:0000256" key="4">
    <source>
        <dbReference type="ARBA" id="ARBA00022490"/>
    </source>
</evidence>
<feature type="binding site" evidence="10">
    <location>
        <position position="594"/>
    </location>
    <ligand>
        <name>FAD</name>
        <dbReference type="ChEBI" id="CHEBI:57692"/>
    </ligand>
</feature>
<dbReference type="InterPro" id="IPR039261">
    <property type="entry name" value="FNR_nucleotide-bd"/>
</dbReference>
<dbReference type="Pfam" id="PF00175">
    <property type="entry name" value="NAD_binding_1"/>
    <property type="match status" value="1"/>
</dbReference>
<feature type="binding site" evidence="10">
    <location>
        <begin position="414"/>
        <end position="417"/>
    </location>
    <ligand>
        <name>FAD</name>
        <dbReference type="ChEBI" id="CHEBI:57692"/>
    </ligand>
</feature>
<name>A0A7F5REJ9_AGRPL</name>
<feature type="binding site" evidence="10">
    <location>
        <begin position="519"/>
        <end position="523"/>
    </location>
    <ligand>
        <name>NADP(+)</name>
        <dbReference type="ChEBI" id="CHEBI:58349"/>
    </ligand>
</feature>
<dbReference type="Gene3D" id="3.40.50.80">
    <property type="entry name" value="Nucleotide-binding domain of ferredoxin-NADP reductase (FNR) module"/>
    <property type="match status" value="1"/>
</dbReference>
<dbReference type="GO" id="GO:0160246">
    <property type="term" value="F:NADPH-iron-sulfur [2Fe-2S] protein oxidoreductase activity"/>
    <property type="evidence" value="ECO:0007669"/>
    <property type="project" value="InterPro"/>
</dbReference>
<evidence type="ECO:0000256" key="7">
    <source>
        <dbReference type="ARBA" id="ARBA00022827"/>
    </source>
</evidence>
<dbReference type="PANTHER" id="PTHR19384">
    <property type="entry name" value="NITRIC OXIDE SYNTHASE-RELATED"/>
    <property type="match status" value="1"/>
</dbReference>
<dbReference type="InterPro" id="IPR008254">
    <property type="entry name" value="Flavodoxin/NO_synth"/>
</dbReference>
<comment type="cofactor">
    <cofactor evidence="2 10">
        <name>FAD</name>
        <dbReference type="ChEBI" id="CHEBI:57692"/>
    </cofactor>
</comment>
<evidence type="ECO:0000313" key="13">
    <source>
        <dbReference type="Proteomes" id="UP000192223"/>
    </source>
</evidence>
<sequence>MFVNGTITILYGSQTGNSQDVAERIWRESKRFYFTGSVKPMDEYNIKDLIAEKCVIFVCSTTGQGEEPDNMKMFWKFLLRKNLPLDSLSNLKFAVLGLGDSSYAKFNFAAKRLHKRLLQLGGKVLVNMGLADDQHDLGYDAVVDPWIENLWNEVLKIYPLPSSIEPLPKHMKINPRWSVSTFLKPNSSLRNGSMYYSTRSNKEFFVTIKDNLRTTDGSHFQDVRLIKFQTNGQKYQPGDILVLRPKNRPEQVLEFFKILESNNVFISPDTVFRLSELSPEIPVPPVLRQDITFRQLCEEYFDLSALPRRHSFEILAQLTESDLEREKFYEFTSAQGQNELYNYVNRPRRNVVEVLGDFPYAISNITQEMFFEILTPIKPREFSIASSCIAHENEIHILVAVVKYKTKMVKQRYGLCSNYLADLKPGDTVSVWTKKGCFKFPNDDNTPIIMVGPGTGVAPFRSYILDRAKRGTADSNNLMLIFGCRNKDKDFHCREDFEKLHQQEKLQLVCAFSRDQDEKVYVQHKIKEHAEQVWDLIKERNACVFIAGSSKNMPQQVREAFVSVCQKYGKMSEIEATKYIVDMEKENRYQQETWS</sequence>
<comment type="caution">
    <text evidence="10">Lacks conserved residue(s) required for the propagation of feature annotation.</text>
</comment>
<comment type="similarity">
    <text evidence="10">Belongs to the NADPH-dependent diflavin oxidoreductase NDOR1 family.</text>
</comment>
<dbReference type="PROSITE" id="PS50902">
    <property type="entry name" value="FLAVODOXIN_LIKE"/>
    <property type="match status" value="1"/>
</dbReference>
<evidence type="ECO:0000256" key="8">
    <source>
        <dbReference type="ARBA" id="ARBA00022857"/>
    </source>
</evidence>
<dbReference type="SUPFAM" id="SSF52343">
    <property type="entry name" value="Ferredoxin reductase-like, C-terminal NADP-linked domain"/>
    <property type="match status" value="1"/>
</dbReference>
<comment type="function">
    <text evidence="10">NADPH-dependent reductase which is a central component of the cytosolic iron-sulfur (Fe-S) protein assembly (CIA) machinery. Transfers electrons from NADPH via its FAD and FMN prosthetic groups to the [2Fe-2S] cluster of the anamorsin/DRE2 homolog, another key component of the CIA machinery. In turn, this reduced cluster provides electrons for assembly of cytosolic iron-sulfur cluster proteins.</text>
</comment>
<evidence type="ECO:0000256" key="5">
    <source>
        <dbReference type="ARBA" id="ARBA00022630"/>
    </source>
</evidence>
<dbReference type="Pfam" id="PF00258">
    <property type="entry name" value="Flavodoxin_1"/>
    <property type="match status" value="1"/>
</dbReference>
<organism evidence="13 14">
    <name type="scientific">Agrilus planipennis</name>
    <name type="common">Emerald ash borer</name>
    <name type="synonym">Agrilus marcopoli</name>
    <dbReference type="NCBI Taxonomy" id="224129"/>
    <lineage>
        <taxon>Eukaryota</taxon>
        <taxon>Metazoa</taxon>
        <taxon>Ecdysozoa</taxon>
        <taxon>Arthropoda</taxon>
        <taxon>Hexapoda</taxon>
        <taxon>Insecta</taxon>
        <taxon>Pterygota</taxon>
        <taxon>Neoptera</taxon>
        <taxon>Endopterygota</taxon>
        <taxon>Coleoptera</taxon>
        <taxon>Polyphaga</taxon>
        <taxon>Elateriformia</taxon>
        <taxon>Buprestoidea</taxon>
        <taxon>Buprestidae</taxon>
        <taxon>Agrilinae</taxon>
        <taxon>Agrilus</taxon>
    </lineage>
</organism>
<dbReference type="AlphaFoldDB" id="A0A7F5REJ9"/>
<dbReference type="InterPro" id="IPR003097">
    <property type="entry name" value="CysJ-like_FAD-binding"/>
</dbReference>
<evidence type="ECO:0000259" key="12">
    <source>
        <dbReference type="PROSITE" id="PS51384"/>
    </source>
</evidence>
<feature type="binding site" evidence="10">
    <location>
        <begin position="380"/>
        <end position="383"/>
    </location>
    <ligand>
        <name>FAD</name>
        <dbReference type="ChEBI" id="CHEBI:57692"/>
    </ligand>
</feature>
<evidence type="ECO:0000256" key="1">
    <source>
        <dbReference type="ARBA" id="ARBA00001917"/>
    </source>
</evidence>
<keyword evidence="8 10" id="KW-0521">NADP</keyword>
<dbReference type="PROSITE" id="PS51384">
    <property type="entry name" value="FAD_FR"/>
    <property type="match status" value="1"/>
</dbReference>
<dbReference type="PANTHER" id="PTHR19384:SF10">
    <property type="entry name" value="NADPH-DEPENDENT DIFLAVIN OXIDOREDUCTASE 1"/>
    <property type="match status" value="1"/>
</dbReference>
<dbReference type="InterPro" id="IPR001094">
    <property type="entry name" value="Flavdoxin-like"/>
</dbReference>
<dbReference type="InterPro" id="IPR001709">
    <property type="entry name" value="Flavoprot_Pyr_Nucl_cyt_Rdtase"/>
</dbReference>
<dbReference type="PRINTS" id="PR00369">
    <property type="entry name" value="FLAVODOXIN"/>
</dbReference>
<evidence type="ECO:0000256" key="3">
    <source>
        <dbReference type="ARBA" id="ARBA00004496"/>
    </source>
</evidence>
<keyword evidence="7 10" id="KW-0274">FAD</keyword>
<dbReference type="GeneID" id="108734163"/>
<comment type="cofactor">
    <cofactor evidence="1 10">
        <name>FMN</name>
        <dbReference type="ChEBI" id="CHEBI:58210"/>
    </cofactor>
</comment>
<comment type="catalytic activity">
    <reaction evidence="10">
        <text>2 oxidized [2Fe-2S]-[protein] + NADPH = 2 reduced [2Fe-2S]-[protein] + NADP(+) + H(+)</text>
        <dbReference type="Rhea" id="RHEA:67716"/>
        <dbReference type="Rhea" id="RHEA-COMP:17327"/>
        <dbReference type="Rhea" id="RHEA-COMP:17328"/>
        <dbReference type="ChEBI" id="CHEBI:15378"/>
        <dbReference type="ChEBI" id="CHEBI:33737"/>
        <dbReference type="ChEBI" id="CHEBI:33738"/>
        <dbReference type="ChEBI" id="CHEBI:57783"/>
        <dbReference type="ChEBI" id="CHEBI:58349"/>
    </reaction>
</comment>
<dbReference type="Pfam" id="PF00667">
    <property type="entry name" value="FAD_binding_1"/>
    <property type="match status" value="1"/>
</dbReference>
<feature type="domain" description="Flavodoxin-like" evidence="11">
    <location>
        <begin position="7"/>
        <end position="151"/>
    </location>
</feature>
<comment type="subcellular location">
    <subcellularLocation>
        <location evidence="3 10">Cytoplasm</location>
    </subcellularLocation>
</comment>
<dbReference type="InParanoid" id="A0A7F5REJ9"/>
<evidence type="ECO:0000256" key="10">
    <source>
        <dbReference type="HAMAP-Rule" id="MF_03178"/>
    </source>
</evidence>
<keyword evidence="9 10" id="KW-0560">Oxidoreductase</keyword>
<dbReference type="GO" id="GO:0005829">
    <property type="term" value="C:cytosol"/>
    <property type="evidence" value="ECO:0007669"/>
    <property type="project" value="TreeGrafter"/>
</dbReference>
<dbReference type="Gene3D" id="2.40.30.10">
    <property type="entry name" value="Translation factors"/>
    <property type="match status" value="1"/>
</dbReference>
<dbReference type="Proteomes" id="UP000192223">
    <property type="component" value="Unplaced"/>
</dbReference>
<dbReference type="GO" id="GO:0010181">
    <property type="term" value="F:FMN binding"/>
    <property type="evidence" value="ECO:0007669"/>
    <property type="project" value="UniProtKB-UniRule"/>
</dbReference>